<proteinExistence type="predicted"/>
<dbReference type="EMBL" id="METM01000027">
    <property type="protein sequence ID" value="OGB89258.1"/>
    <property type="molecule type" value="Genomic_DNA"/>
</dbReference>
<comment type="caution">
    <text evidence="1">The sequence shown here is derived from an EMBL/GenBank/DDBJ whole genome shotgun (WGS) entry which is preliminary data.</text>
</comment>
<organism evidence="1 2">
    <name type="scientific">candidate division WOR-1 bacterium RIFCSPHIGHO2_01_FULL_53_15</name>
    <dbReference type="NCBI Taxonomy" id="1802564"/>
    <lineage>
        <taxon>Bacteria</taxon>
        <taxon>Bacillati</taxon>
        <taxon>Saganbacteria</taxon>
    </lineage>
</organism>
<name>A0A1F4PZZ1_UNCSA</name>
<accession>A0A1F4PZZ1</accession>
<dbReference type="AlphaFoldDB" id="A0A1F4PZZ1"/>
<gene>
    <name evidence="1" type="ORF">A2625_03725</name>
</gene>
<sequence>MTKVSAYIEKIDFEDRSFVGTLTFRNEELTLPDGSKIALGIDDGRWILVYQTGAGASFKVFEYDSHEKKIVVDKKPGTGDDIKQFKKLISYFFVSANIEDLVTLLPPQVMEK</sequence>
<protein>
    <submittedName>
        <fullName evidence="1">Uncharacterized protein</fullName>
    </submittedName>
</protein>
<evidence type="ECO:0000313" key="2">
    <source>
        <dbReference type="Proteomes" id="UP000178724"/>
    </source>
</evidence>
<reference evidence="1 2" key="1">
    <citation type="journal article" date="2016" name="Nat. Commun.">
        <title>Thousands of microbial genomes shed light on interconnected biogeochemical processes in an aquifer system.</title>
        <authorList>
            <person name="Anantharaman K."/>
            <person name="Brown C.T."/>
            <person name="Hug L.A."/>
            <person name="Sharon I."/>
            <person name="Castelle C.J."/>
            <person name="Probst A.J."/>
            <person name="Thomas B.C."/>
            <person name="Singh A."/>
            <person name="Wilkins M.J."/>
            <person name="Karaoz U."/>
            <person name="Brodie E.L."/>
            <person name="Williams K.H."/>
            <person name="Hubbard S.S."/>
            <person name="Banfield J.F."/>
        </authorList>
    </citation>
    <scope>NUCLEOTIDE SEQUENCE [LARGE SCALE GENOMIC DNA]</scope>
</reference>
<evidence type="ECO:0000313" key="1">
    <source>
        <dbReference type="EMBL" id="OGB89258.1"/>
    </source>
</evidence>
<dbReference type="Proteomes" id="UP000178724">
    <property type="component" value="Unassembled WGS sequence"/>
</dbReference>